<gene>
    <name evidence="2" type="ORF">BCL57_001017</name>
    <name evidence="3" type="ORF">SAMN04489721_2941</name>
</gene>
<dbReference type="AlphaFoldDB" id="A0A1H1YZD4"/>
<dbReference type="STRING" id="589382.SAMN04489721_2941"/>
<sequence>MPLVEPGYDPVLIGRRRRLIQLESAIADLRELRREVEASRPGLVPQGGATWHSRAAAAYAERRESIRHALANAERLLGDAEAALAAEAERVRRTLDDPSPDDVSWLIGDRGAVRWAT</sequence>
<organism evidence="3 4">
    <name type="scientific">Agromyces flavus</name>
    <dbReference type="NCBI Taxonomy" id="589382"/>
    <lineage>
        <taxon>Bacteria</taxon>
        <taxon>Bacillati</taxon>
        <taxon>Actinomycetota</taxon>
        <taxon>Actinomycetes</taxon>
        <taxon>Micrococcales</taxon>
        <taxon>Microbacteriaceae</taxon>
        <taxon>Agromyces</taxon>
    </lineage>
</organism>
<evidence type="ECO:0000313" key="5">
    <source>
        <dbReference type="Proteomes" id="UP000893823"/>
    </source>
</evidence>
<reference evidence="2" key="3">
    <citation type="submission" date="2022-06" db="EMBL/GenBank/DDBJ databases">
        <title>Genomic Encyclopedia of Type Strains, Phase III (KMG-III): the genomes of soil and plant-associated and newly described type strains.</title>
        <authorList>
            <person name="Whitman W."/>
        </authorList>
    </citation>
    <scope>NUCLEOTIDE SEQUENCE</scope>
    <source>
        <strain evidence="2">CPCC 202695</strain>
    </source>
</reference>
<accession>A0A1H1YZD4</accession>
<protein>
    <submittedName>
        <fullName evidence="3">Uncharacterized protein</fullName>
    </submittedName>
</protein>
<evidence type="ECO:0000256" key="1">
    <source>
        <dbReference type="SAM" id="Coils"/>
    </source>
</evidence>
<keyword evidence="5" id="KW-1185">Reference proteome</keyword>
<evidence type="ECO:0000313" key="4">
    <source>
        <dbReference type="Proteomes" id="UP000199482"/>
    </source>
</evidence>
<evidence type="ECO:0000313" key="3">
    <source>
        <dbReference type="EMBL" id="SDT26780.1"/>
    </source>
</evidence>
<evidence type="ECO:0000313" key="2">
    <source>
        <dbReference type="EMBL" id="MCP2366863.1"/>
    </source>
</evidence>
<feature type="coiled-coil region" evidence="1">
    <location>
        <begin position="63"/>
        <end position="90"/>
    </location>
</feature>
<dbReference type="RefSeq" id="WP_092673993.1">
    <property type="nucleotide sequence ID" value="NZ_BMDN01000002.1"/>
</dbReference>
<dbReference type="Proteomes" id="UP000893823">
    <property type="component" value="Unassembled WGS sequence"/>
</dbReference>
<dbReference type="EMBL" id="LT629755">
    <property type="protein sequence ID" value="SDT26780.1"/>
    <property type="molecule type" value="Genomic_DNA"/>
</dbReference>
<dbReference type="Proteomes" id="UP000199482">
    <property type="component" value="Chromosome I"/>
</dbReference>
<reference evidence="4" key="1">
    <citation type="submission" date="2016-10" db="EMBL/GenBank/DDBJ databases">
        <authorList>
            <person name="Varghese N."/>
            <person name="Submissions S."/>
        </authorList>
    </citation>
    <scope>NUCLEOTIDE SEQUENCE [LARGE SCALE GENOMIC DNA]</scope>
    <source>
        <strain evidence="4">CPCC 202695</strain>
    </source>
</reference>
<proteinExistence type="predicted"/>
<reference evidence="3" key="2">
    <citation type="submission" date="2016-10" db="EMBL/GenBank/DDBJ databases">
        <authorList>
            <person name="de Groot N.N."/>
        </authorList>
    </citation>
    <scope>NUCLEOTIDE SEQUENCE [LARGE SCALE GENOMIC DNA]</scope>
    <source>
        <strain evidence="3">CPCC 202695</strain>
    </source>
</reference>
<keyword evidence="1" id="KW-0175">Coiled coil</keyword>
<name>A0A1H1YZD4_9MICO</name>
<dbReference type="EMBL" id="SODL02000002">
    <property type="protein sequence ID" value="MCP2366863.1"/>
    <property type="molecule type" value="Genomic_DNA"/>
</dbReference>